<proteinExistence type="predicted"/>
<feature type="compositionally biased region" description="Basic and acidic residues" evidence="1">
    <location>
        <begin position="36"/>
        <end position="50"/>
    </location>
</feature>
<dbReference type="AlphaFoldDB" id="A0AAW1U1G5"/>
<feature type="region of interest" description="Disordered" evidence="1">
    <location>
        <begin position="256"/>
        <end position="275"/>
    </location>
</feature>
<dbReference type="InterPro" id="IPR029341">
    <property type="entry name" value="FAM21/CAPZIP"/>
</dbReference>
<name>A0AAW1U1G5_9CUCU</name>
<evidence type="ECO:0000313" key="4">
    <source>
        <dbReference type="Proteomes" id="UP001431783"/>
    </source>
</evidence>
<dbReference type="Proteomes" id="UP001431783">
    <property type="component" value="Unassembled WGS sequence"/>
</dbReference>
<accession>A0AAW1U1G5</accession>
<feature type="compositionally biased region" description="Basic and acidic residues" evidence="1">
    <location>
        <begin position="1"/>
        <end position="12"/>
    </location>
</feature>
<reference evidence="3 4" key="1">
    <citation type="submission" date="2023-03" db="EMBL/GenBank/DDBJ databases">
        <title>Genome insight into feeding habits of ladybird beetles.</title>
        <authorList>
            <person name="Li H.-S."/>
            <person name="Huang Y.-H."/>
            <person name="Pang H."/>
        </authorList>
    </citation>
    <scope>NUCLEOTIDE SEQUENCE [LARGE SCALE GENOMIC DNA]</scope>
    <source>
        <strain evidence="3">SYSU_2023b</strain>
        <tissue evidence="3">Whole body</tissue>
    </source>
</reference>
<feature type="compositionally biased region" description="Basic residues" evidence="1">
    <location>
        <begin position="103"/>
        <end position="118"/>
    </location>
</feature>
<feature type="region of interest" description="Disordered" evidence="1">
    <location>
        <begin position="1"/>
        <end position="20"/>
    </location>
</feature>
<feature type="region of interest" description="Disordered" evidence="1">
    <location>
        <begin position="288"/>
        <end position="316"/>
    </location>
</feature>
<comment type="caution">
    <text evidence="3">The sequence shown here is derived from an EMBL/GenBank/DDBJ whole genome shotgun (WGS) entry which is preliminary data.</text>
</comment>
<keyword evidence="4" id="KW-1185">Reference proteome</keyword>
<evidence type="ECO:0000313" key="3">
    <source>
        <dbReference type="EMBL" id="KAK9876355.1"/>
    </source>
</evidence>
<protein>
    <recommendedName>
        <fullName evidence="2">FAM21/CAPZIP domain-containing protein</fullName>
    </recommendedName>
</protein>
<evidence type="ECO:0000259" key="2">
    <source>
        <dbReference type="Pfam" id="PF15255"/>
    </source>
</evidence>
<dbReference type="EMBL" id="JARQZJ010000036">
    <property type="protein sequence ID" value="KAK9876355.1"/>
    <property type="molecule type" value="Genomic_DNA"/>
</dbReference>
<evidence type="ECO:0000256" key="1">
    <source>
        <dbReference type="SAM" id="MobiDB-lite"/>
    </source>
</evidence>
<sequence length="407" mass="46401">MIPRSRNFDPKKPLPGKLSHKLDINVGALLPGSAPPRREKIQTPETKTEELNNEDPDFVRTPISILRTQSETHPITREYRLEKSVSFDNAAEVEVLHNVTKNRPKIPIKRRPSSRKARQQYLRNSVPDFQIEDESTLREKYEKRSVKDLSSKNSTDNQHLLVSQISTSKQDINMQNEIIQSLEYLSTKSPEHSLQVEKEMRNEPASRTLEAFNSIEEQKTILLFDDEEDDSESLFRIIQPNNGSTINHTKRVALKKEEPSPLKPDTTTGGIDELLDPLNDNEEIWERSTSFPKTKSPFTSSGETGVNESSSKRNEKVKISTTTLFDSSDEEDDFFNSLSKTKIGKQETNRSKTISNSKIGSKLFDDERTAEHDIEPSVIKKITPKSSNLRKLQNVEVEEDPLSAMLK</sequence>
<dbReference type="Pfam" id="PF15255">
    <property type="entry name" value="CAP-ZIP_m"/>
    <property type="match status" value="1"/>
</dbReference>
<feature type="domain" description="FAM21/CAPZIP" evidence="2">
    <location>
        <begin position="16"/>
        <end position="128"/>
    </location>
</feature>
<feature type="region of interest" description="Disordered" evidence="1">
    <location>
        <begin position="27"/>
        <end position="57"/>
    </location>
</feature>
<feature type="region of interest" description="Disordered" evidence="1">
    <location>
        <begin position="103"/>
        <end position="127"/>
    </location>
</feature>
<gene>
    <name evidence="3" type="ORF">WA026_012664</name>
</gene>
<feature type="compositionally biased region" description="Polar residues" evidence="1">
    <location>
        <begin position="288"/>
        <end position="309"/>
    </location>
</feature>
<organism evidence="3 4">
    <name type="scientific">Henosepilachna vigintioctopunctata</name>
    <dbReference type="NCBI Taxonomy" id="420089"/>
    <lineage>
        <taxon>Eukaryota</taxon>
        <taxon>Metazoa</taxon>
        <taxon>Ecdysozoa</taxon>
        <taxon>Arthropoda</taxon>
        <taxon>Hexapoda</taxon>
        <taxon>Insecta</taxon>
        <taxon>Pterygota</taxon>
        <taxon>Neoptera</taxon>
        <taxon>Endopterygota</taxon>
        <taxon>Coleoptera</taxon>
        <taxon>Polyphaga</taxon>
        <taxon>Cucujiformia</taxon>
        <taxon>Coccinelloidea</taxon>
        <taxon>Coccinellidae</taxon>
        <taxon>Epilachninae</taxon>
        <taxon>Epilachnini</taxon>
        <taxon>Henosepilachna</taxon>
    </lineage>
</organism>